<protein>
    <submittedName>
        <fullName evidence="1">Uncharacterized protein</fullName>
    </submittedName>
</protein>
<reference evidence="1" key="2">
    <citation type="journal article" date="2015" name="Data Brief">
        <title>Shoot transcriptome of the giant reed, Arundo donax.</title>
        <authorList>
            <person name="Barrero R.A."/>
            <person name="Guerrero F.D."/>
            <person name="Moolhuijzen P."/>
            <person name="Goolsby J.A."/>
            <person name="Tidwell J."/>
            <person name="Bellgard S.E."/>
            <person name="Bellgard M.I."/>
        </authorList>
    </citation>
    <scope>NUCLEOTIDE SEQUENCE</scope>
    <source>
        <tissue evidence="1">Shoot tissue taken approximately 20 cm above the soil surface</tissue>
    </source>
</reference>
<organism evidence="1">
    <name type="scientific">Arundo donax</name>
    <name type="common">Giant reed</name>
    <name type="synonym">Donax arundinaceus</name>
    <dbReference type="NCBI Taxonomy" id="35708"/>
    <lineage>
        <taxon>Eukaryota</taxon>
        <taxon>Viridiplantae</taxon>
        <taxon>Streptophyta</taxon>
        <taxon>Embryophyta</taxon>
        <taxon>Tracheophyta</taxon>
        <taxon>Spermatophyta</taxon>
        <taxon>Magnoliopsida</taxon>
        <taxon>Liliopsida</taxon>
        <taxon>Poales</taxon>
        <taxon>Poaceae</taxon>
        <taxon>PACMAD clade</taxon>
        <taxon>Arundinoideae</taxon>
        <taxon>Arundineae</taxon>
        <taxon>Arundo</taxon>
    </lineage>
</organism>
<name>A0A0A9D6J7_ARUDO</name>
<reference evidence="1" key="1">
    <citation type="submission" date="2014-09" db="EMBL/GenBank/DDBJ databases">
        <authorList>
            <person name="Magalhaes I.L.F."/>
            <person name="Oliveira U."/>
            <person name="Santos F.R."/>
            <person name="Vidigal T.H.D.A."/>
            <person name="Brescovit A.D."/>
            <person name="Santos A.J."/>
        </authorList>
    </citation>
    <scope>NUCLEOTIDE SEQUENCE</scope>
    <source>
        <tissue evidence="1">Shoot tissue taken approximately 20 cm above the soil surface</tissue>
    </source>
</reference>
<sequence length="103" mass="11784">MSIGCTRKTFNVVDDDPAPRAEVFAFARSLIERRYPDLITESIEVNSSGLDSQERIIPAEKRVSNARLKQELGVKLLHPTYRSGLQSIIDSWQAERNLPDRNW</sequence>
<dbReference type="Gene3D" id="3.40.50.720">
    <property type="entry name" value="NAD(P)-binding Rossmann-like Domain"/>
    <property type="match status" value="1"/>
</dbReference>
<proteinExistence type="predicted"/>
<accession>A0A0A9D6J7</accession>
<dbReference type="AlphaFoldDB" id="A0A0A9D6J7"/>
<dbReference type="EMBL" id="GBRH01213696">
    <property type="protein sequence ID" value="JAD84199.1"/>
    <property type="molecule type" value="Transcribed_RNA"/>
</dbReference>
<evidence type="ECO:0000313" key="1">
    <source>
        <dbReference type="EMBL" id="JAD84199.1"/>
    </source>
</evidence>